<organism evidence="2 3">
    <name type="scientific">Cutaneotrichosporon cavernicola</name>
    <dbReference type="NCBI Taxonomy" id="279322"/>
    <lineage>
        <taxon>Eukaryota</taxon>
        <taxon>Fungi</taxon>
        <taxon>Dikarya</taxon>
        <taxon>Basidiomycota</taxon>
        <taxon>Agaricomycotina</taxon>
        <taxon>Tremellomycetes</taxon>
        <taxon>Trichosporonales</taxon>
        <taxon>Trichosporonaceae</taxon>
        <taxon>Cutaneotrichosporon</taxon>
    </lineage>
</organism>
<accession>A0AA48QY53</accession>
<evidence type="ECO:0000313" key="3">
    <source>
        <dbReference type="Proteomes" id="UP001233271"/>
    </source>
</evidence>
<dbReference type="KEGG" id="ccac:CcaHIS019_0605860"/>
<protein>
    <submittedName>
        <fullName evidence="2">Uncharacterized protein</fullName>
    </submittedName>
</protein>
<evidence type="ECO:0000313" key="2">
    <source>
        <dbReference type="EMBL" id="BEI94127.1"/>
    </source>
</evidence>
<dbReference type="Proteomes" id="UP001233271">
    <property type="component" value="Chromosome 6"/>
</dbReference>
<dbReference type="RefSeq" id="XP_060459392.1">
    <property type="nucleotide sequence ID" value="XM_060603060.1"/>
</dbReference>
<dbReference type="GeneID" id="85497997"/>
<feature type="compositionally biased region" description="Low complexity" evidence="1">
    <location>
        <begin position="35"/>
        <end position="56"/>
    </location>
</feature>
<reference evidence="2" key="1">
    <citation type="journal article" date="2023" name="BMC Genomics">
        <title>Chromosome-level genome assemblies of Cutaneotrichosporon spp. (Trichosporonales, Basidiomycota) reveal imbalanced evolution between nucleotide sequences and chromosome synteny.</title>
        <authorList>
            <person name="Kobayashi Y."/>
            <person name="Kayamori A."/>
            <person name="Aoki K."/>
            <person name="Shiwa Y."/>
            <person name="Matsutani M."/>
            <person name="Fujita N."/>
            <person name="Sugita T."/>
            <person name="Iwasaki W."/>
            <person name="Tanaka N."/>
            <person name="Takashima M."/>
        </authorList>
    </citation>
    <scope>NUCLEOTIDE SEQUENCE</scope>
    <source>
        <strain evidence="2">HIS019</strain>
    </source>
</reference>
<dbReference type="AlphaFoldDB" id="A0AA48QY53"/>
<dbReference type="EMBL" id="AP028217">
    <property type="protein sequence ID" value="BEI94127.1"/>
    <property type="molecule type" value="Genomic_DNA"/>
</dbReference>
<name>A0AA48QY53_9TREE</name>
<evidence type="ECO:0000256" key="1">
    <source>
        <dbReference type="SAM" id="MobiDB-lite"/>
    </source>
</evidence>
<keyword evidence="3" id="KW-1185">Reference proteome</keyword>
<proteinExistence type="predicted"/>
<sequence>MTLKQYYQPDSKAQAAYPIPIPVPAPAPAAPVPYGQAFPPQASQPQATQPGYAPQPAMAPGPPAVVIQAPPDKTGVVAKTAACCGIGALFAGLCMLCTEYCVCDAMFYA</sequence>
<feature type="region of interest" description="Disordered" evidence="1">
    <location>
        <begin position="35"/>
        <end position="59"/>
    </location>
</feature>
<gene>
    <name evidence="2" type="ORF">CcaverHIS019_0605860</name>
</gene>